<organism evidence="1 2">
    <name type="scientific">Sphingomonas colocasiae</name>
    <dbReference type="NCBI Taxonomy" id="1848973"/>
    <lineage>
        <taxon>Bacteria</taxon>
        <taxon>Pseudomonadati</taxon>
        <taxon>Pseudomonadota</taxon>
        <taxon>Alphaproteobacteria</taxon>
        <taxon>Sphingomonadales</taxon>
        <taxon>Sphingomonadaceae</taxon>
        <taxon>Sphingomonas</taxon>
    </lineage>
</organism>
<reference evidence="1 2" key="1">
    <citation type="submission" date="2021-08" db="EMBL/GenBank/DDBJ databases">
        <authorList>
            <person name="Tuo L."/>
        </authorList>
    </citation>
    <scope>NUCLEOTIDE SEQUENCE [LARGE SCALE GENOMIC DNA]</scope>
    <source>
        <strain evidence="1 2">JCM 31229</strain>
    </source>
</reference>
<evidence type="ECO:0000313" key="1">
    <source>
        <dbReference type="EMBL" id="MBY8825905.1"/>
    </source>
</evidence>
<dbReference type="EMBL" id="JAINVV010000013">
    <property type="protein sequence ID" value="MBY8825905.1"/>
    <property type="molecule type" value="Genomic_DNA"/>
</dbReference>
<name>A0ABS7PX18_9SPHN</name>
<accession>A0ABS7PX18</accession>
<keyword evidence="2" id="KW-1185">Reference proteome</keyword>
<gene>
    <name evidence="1" type="ORF">K7G82_26630</name>
</gene>
<evidence type="ECO:0000313" key="2">
    <source>
        <dbReference type="Proteomes" id="UP000706039"/>
    </source>
</evidence>
<dbReference type="RefSeq" id="WP_222993003.1">
    <property type="nucleotide sequence ID" value="NZ_JAINVV010000013.1"/>
</dbReference>
<sequence>MSNLGNSPTIEARPAPAEQIAQLRAIRALVDELAGNAPDNGATAEDLDRRYDHASSIVQRRFDALAGETAAYAADGLSALIAGRGAGAMVAGAAAHLAREMARSIRRMEMLLS</sequence>
<protein>
    <submittedName>
        <fullName evidence="1">Uncharacterized protein</fullName>
    </submittedName>
</protein>
<dbReference type="Proteomes" id="UP000706039">
    <property type="component" value="Unassembled WGS sequence"/>
</dbReference>
<proteinExistence type="predicted"/>
<comment type="caution">
    <text evidence="1">The sequence shown here is derived from an EMBL/GenBank/DDBJ whole genome shotgun (WGS) entry which is preliminary data.</text>
</comment>